<comment type="caution">
    <text evidence="1">The sequence shown here is derived from an EMBL/GenBank/DDBJ whole genome shotgun (WGS) entry which is preliminary data.</text>
</comment>
<dbReference type="RefSeq" id="WP_213349982.1">
    <property type="nucleotide sequence ID" value="NZ_JAEDAM010000102.1"/>
</dbReference>
<name>A0ABS5QMW4_9BACT</name>
<keyword evidence="2" id="KW-1185">Reference proteome</keyword>
<gene>
    <name evidence="1" type="ORF">VAMP_178845n511</name>
</gene>
<protein>
    <submittedName>
        <fullName evidence="1">Uncharacterized protein</fullName>
    </submittedName>
</protein>
<accession>A0ABS5QMW4</accession>
<evidence type="ECO:0000313" key="1">
    <source>
        <dbReference type="EMBL" id="MBS8122560.1"/>
    </source>
</evidence>
<organism evidence="1 2">
    <name type="scientific">Candidatus Vampirococcus lugosii</name>
    <dbReference type="NCBI Taxonomy" id="2789015"/>
    <lineage>
        <taxon>Bacteria</taxon>
        <taxon>Candidatus Absconditibacteriota</taxon>
        <taxon>Vampirococcus</taxon>
    </lineage>
</organism>
<proteinExistence type="predicted"/>
<dbReference type="EMBL" id="JAEDAM010000102">
    <property type="protein sequence ID" value="MBS8122560.1"/>
    <property type="molecule type" value="Genomic_DNA"/>
</dbReference>
<evidence type="ECO:0000313" key="2">
    <source>
        <dbReference type="Proteomes" id="UP000680365"/>
    </source>
</evidence>
<sequence length="324" mass="38411">MKIYQDRLNSILQINFRNKKVCNKKIINNNFDEFIVKNDFGDNKELNVFLLDENRFNYFSYLINENFTSRITIKHIKKILKSKINEIETDINIDKNGIFLFYHIYDIYINGEYSKYLIGNEGSISFKIILIYLNLESTNHFKFLCGNKILENKNIKIYPSSFCTINHMYKKLSKYNFSLLYIMENNFKILNITGGIISDISSISLGYDLLKNIFKDQGAINCYYSCFDKNIEQTFYSQKIIDYSLEFYVKTLIKRIKEQGCYNNSNIILSKLNQSQKFIDIFNDIYNKKIGGYILAYNYGDDLETFGYKFKYDEIDIVTYLNSI</sequence>
<reference evidence="1 2" key="1">
    <citation type="journal article" date="2021" name="Nat. Commun.">
        <title>Reductive evolution and unique predatory mode in the CPR bacterium Vampirococcus lugosii.</title>
        <authorList>
            <person name="Moreira D."/>
            <person name="Zivanovic Y."/>
            <person name="Lopez-Archilla A.I."/>
            <person name="Iniesto M."/>
            <person name="Lopez-Garcia P."/>
        </authorList>
    </citation>
    <scope>NUCLEOTIDE SEQUENCE [LARGE SCALE GENOMIC DNA]</scope>
    <source>
        <strain evidence="1">Chiprana</strain>
    </source>
</reference>
<dbReference type="Proteomes" id="UP000680365">
    <property type="component" value="Unassembled WGS sequence"/>
</dbReference>